<accession>A0A259TTT4</accession>
<name>A0A259TTT4_9BACT</name>
<dbReference type="AlphaFoldDB" id="A0A259TTT4"/>
<gene>
    <name evidence="1" type="ORF">BSZ36_18610</name>
</gene>
<dbReference type="EMBL" id="MQWB01000015">
    <property type="protein sequence ID" value="OZC01135.1"/>
    <property type="molecule type" value="Genomic_DNA"/>
</dbReference>
<dbReference type="Proteomes" id="UP000216446">
    <property type="component" value="Unassembled WGS sequence"/>
</dbReference>
<keyword evidence="2" id="KW-1185">Reference proteome</keyword>
<organism evidence="1 2">
    <name type="scientific">Rubricoccus marinus</name>
    <dbReference type="NCBI Taxonomy" id="716817"/>
    <lineage>
        <taxon>Bacteria</taxon>
        <taxon>Pseudomonadati</taxon>
        <taxon>Rhodothermota</taxon>
        <taxon>Rhodothermia</taxon>
        <taxon>Rhodothermales</taxon>
        <taxon>Rubricoccaceae</taxon>
        <taxon>Rubricoccus</taxon>
    </lineage>
</organism>
<reference evidence="1 2" key="1">
    <citation type="submission" date="2016-11" db="EMBL/GenBank/DDBJ databases">
        <title>Study of marine rhodopsin-containing bacteria.</title>
        <authorList>
            <person name="Yoshizawa S."/>
            <person name="Kumagai Y."/>
            <person name="Kogure K."/>
        </authorList>
    </citation>
    <scope>NUCLEOTIDE SEQUENCE [LARGE SCALE GENOMIC DNA]</scope>
    <source>
        <strain evidence="1 2">SG-29</strain>
    </source>
</reference>
<proteinExistence type="predicted"/>
<evidence type="ECO:0000313" key="1">
    <source>
        <dbReference type="EMBL" id="OZC01135.1"/>
    </source>
</evidence>
<comment type="caution">
    <text evidence="1">The sequence shown here is derived from an EMBL/GenBank/DDBJ whole genome shotgun (WGS) entry which is preliminary data.</text>
</comment>
<protein>
    <submittedName>
        <fullName evidence="1">Uncharacterized protein</fullName>
    </submittedName>
</protein>
<dbReference type="InParanoid" id="A0A259TTT4"/>
<evidence type="ECO:0000313" key="2">
    <source>
        <dbReference type="Proteomes" id="UP000216446"/>
    </source>
</evidence>
<sequence>MWKVVDRVYESERFPVERAAQELWRAATSQPSGDIAAGLASDVVAACLDVALNAGSRSEASASAGLAVAFSGEASLAADIARRAAVRSVGAEGDRALGFARALFSEASNYLVSRDLPGFVGPSGRAQTVGQAVELKAAVRSRVEAVVEEGPRPPTGAGPEWSGYVRAIVQRLAGR</sequence>